<keyword evidence="3" id="KW-1185">Reference proteome</keyword>
<dbReference type="AlphaFoldDB" id="A0A418NV75"/>
<protein>
    <submittedName>
        <fullName evidence="2">Uncharacterized protein</fullName>
    </submittedName>
</protein>
<evidence type="ECO:0000256" key="1">
    <source>
        <dbReference type="SAM" id="Coils"/>
    </source>
</evidence>
<dbReference type="OrthoDB" id="7391128at2"/>
<dbReference type="Proteomes" id="UP000286576">
    <property type="component" value="Unassembled WGS sequence"/>
</dbReference>
<accession>A0A418NV75</accession>
<organism evidence="2 3">
    <name type="scientific">Aurantiacibacter zhengii</name>
    <dbReference type="NCBI Taxonomy" id="2307003"/>
    <lineage>
        <taxon>Bacteria</taxon>
        <taxon>Pseudomonadati</taxon>
        <taxon>Pseudomonadota</taxon>
        <taxon>Alphaproteobacteria</taxon>
        <taxon>Sphingomonadales</taxon>
        <taxon>Erythrobacteraceae</taxon>
        <taxon>Aurantiacibacter</taxon>
    </lineage>
</organism>
<evidence type="ECO:0000313" key="3">
    <source>
        <dbReference type="Proteomes" id="UP000286576"/>
    </source>
</evidence>
<name>A0A418NV75_9SPHN</name>
<comment type="caution">
    <text evidence="2">The sequence shown here is derived from an EMBL/GenBank/DDBJ whole genome shotgun (WGS) entry which is preliminary data.</text>
</comment>
<dbReference type="EMBL" id="QXFL01000002">
    <property type="protein sequence ID" value="RIV87848.1"/>
    <property type="molecule type" value="Genomic_DNA"/>
</dbReference>
<sequence>MTPQRRIRRIGWLAALGTCIVLYALLHVKVNAVHAEVVQAERQIVRLENQNMLLETEFLTRSSQVQLAAWNRIDFGFEAPRAEQFIDGPMQLASFGSPRTADAPAPIRLAGMTSGEDIAEFPKLVSPLTGKPVDERVLAGDEPSGGHLAVAIAPGPLRVPIAGAADVARGASFAIAGNAAP</sequence>
<gene>
    <name evidence="2" type="ORF">D2V07_05890</name>
</gene>
<dbReference type="RefSeq" id="WP_119585670.1">
    <property type="nucleotide sequence ID" value="NZ_CAWODQ010000012.1"/>
</dbReference>
<proteinExistence type="predicted"/>
<feature type="coiled-coil region" evidence="1">
    <location>
        <begin position="30"/>
        <end position="57"/>
    </location>
</feature>
<keyword evidence="1" id="KW-0175">Coiled coil</keyword>
<reference evidence="2 3" key="1">
    <citation type="submission" date="2018-08" db="EMBL/GenBank/DDBJ databases">
        <title>Erythrobacter zhengii sp.nov., a bacterium isolated from deep-sea sediment.</title>
        <authorList>
            <person name="Fang C."/>
            <person name="Wu Y.-H."/>
            <person name="Sun C."/>
            <person name="Wang H."/>
            <person name="Cheng H."/>
            <person name="Meng F.-X."/>
            <person name="Wang C.-S."/>
            <person name="Xu X.-W."/>
        </authorList>
    </citation>
    <scope>NUCLEOTIDE SEQUENCE [LARGE SCALE GENOMIC DNA]</scope>
    <source>
        <strain evidence="2 3">V18</strain>
    </source>
</reference>
<evidence type="ECO:0000313" key="2">
    <source>
        <dbReference type="EMBL" id="RIV87848.1"/>
    </source>
</evidence>